<evidence type="ECO:0000313" key="3">
    <source>
        <dbReference type="Proteomes" id="UP000294530"/>
    </source>
</evidence>
<dbReference type="AlphaFoldDB" id="A0A976IEQ0"/>
<proteinExistence type="predicted"/>
<reference evidence="2 3" key="1">
    <citation type="journal article" date="2021" name="Genome Biol.">
        <title>AFLAP: assembly-free linkage analysis pipeline using k-mers from genome sequencing data.</title>
        <authorList>
            <person name="Fletcher K."/>
            <person name="Zhang L."/>
            <person name="Gil J."/>
            <person name="Han R."/>
            <person name="Cavanaugh K."/>
            <person name="Michelmore R."/>
        </authorList>
    </citation>
    <scope>NUCLEOTIDE SEQUENCE [LARGE SCALE GENOMIC DNA]</scope>
    <source>
        <strain evidence="2 3">SF5</strain>
    </source>
</reference>
<name>A0A976IEQ0_BRELC</name>
<gene>
    <name evidence="2" type="ORF">CCR75_005676</name>
</gene>
<comment type="caution">
    <text evidence="2">The sequence shown here is derived from an EMBL/GenBank/DDBJ whole genome shotgun (WGS) entry which is preliminary data.</text>
</comment>
<dbReference type="EMBL" id="SHOA02000016">
    <property type="protein sequence ID" value="TDH68969.1"/>
    <property type="molecule type" value="Genomic_DNA"/>
</dbReference>
<evidence type="ECO:0000256" key="1">
    <source>
        <dbReference type="SAM" id="MobiDB-lite"/>
    </source>
</evidence>
<dbReference type="GeneID" id="94349424"/>
<dbReference type="KEGG" id="blac:94349424"/>
<organism evidence="2 3">
    <name type="scientific">Bremia lactucae</name>
    <name type="common">Lettuce downy mildew</name>
    <dbReference type="NCBI Taxonomy" id="4779"/>
    <lineage>
        <taxon>Eukaryota</taxon>
        <taxon>Sar</taxon>
        <taxon>Stramenopiles</taxon>
        <taxon>Oomycota</taxon>
        <taxon>Peronosporomycetes</taxon>
        <taxon>Peronosporales</taxon>
        <taxon>Peronosporaceae</taxon>
        <taxon>Bremia</taxon>
    </lineage>
</organism>
<evidence type="ECO:0000313" key="2">
    <source>
        <dbReference type="EMBL" id="TDH68969.1"/>
    </source>
</evidence>
<dbReference type="Proteomes" id="UP000294530">
    <property type="component" value="Unassembled WGS sequence"/>
</dbReference>
<accession>A0A976IEQ0</accession>
<keyword evidence="3" id="KW-1185">Reference proteome</keyword>
<sequence length="62" mass="6743">MGSSGSKCGDASHGKQKKAPESNGVISIKDELMSIILDGLLLYTMFQTSKYLYKESNSGIKR</sequence>
<protein>
    <submittedName>
        <fullName evidence="2">Uncharacterized protein</fullName>
    </submittedName>
</protein>
<dbReference type="RefSeq" id="XP_067818468.1">
    <property type="nucleotide sequence ID" value="XM_067963753.1"/>
</dbReference>
<feature type="region of interest" description="Disordered" evidence="1">
    <location>
        <begin position="1"/>
        <end position="22"/>
    </location>
</feature>